<sequence length="132" mass="15401">MLLEEERDGSEPIMNDMATLMLRKFKKYWRSYSKILSLDHVTTDAKVKVVEDHLQLLFNEYLVPSTSISLSGEHVYGRNINEARDGLEEFDVFENQLESGRDKTQLHLYLEEPNLDRKVNPNLDVLVFLEGK</sequence>
<dbReference type="Proteomes" id="UP000187609">
    <property type="component" value="Unassembled WGS sequence"/>
</dbReference>
<dbReference type="OMA" id="IMNDMAT"/>
<name>A0A1J6KSB8_NICAT</name>
<protein>
    <submittedName>
        <fullName evidence="1">Uncharacterized protein</fullName>
    </submittedName>
</protein>
<dbReference type="PANTHER" id="PTHR23272">
    <property type="entry name" value="BED FINGER-RELATED"/>
    <property type="match status" value="1"/>
</dbReference>
<dbReference type="Gramene" id="OIT22001">
    <property type="protein sequence ID" value="OIT22001"/>
    <property type="gene ID" value="A4A49_32335"/>
</dbReference>
<reference evidence="1" key="1">
    <citation type="submission" date="2016-11" db="EMBL/GenBank/DDBJ databases">
        <title>The genome of Nicotiana attenuata.</title>
        <authorList>
            <person name="Xu S."/>
            <person name="Brockmoeller T."/>
            <person name="Gaquerel E."/>
            <person name="Navarro A."/>
            <person name="Kuhl H."/>
            <person name="Gase K."/>
            <person name="Ling Z."/>
            <person name="Zhou W."/>
            <person name="Kreitzer C."/>
            <person name="Stanke M."/>
            <person name="Tang H."/>
            <person name="Lyons E."/>
            <person name="Pandey P."/>
            <person name="Pandey S.P."/>
            <person name="Timmermann B."/>
            <person name="Baldwin I.T."/>
        </authorList>
    </citation>
    <scope>NUCLEOTIDE SEQUENCE [LARGE SCALE GENOMIC DNA]</scope>
    <source>
        <strain evidence="1">UT</strain>
    </source>
</reference>
<evidence type="ECO:0000313" key="2">
    <source>
        <dbReference type="Proteomes" id="UP000187609"/>
    </source>
</evidence>
<organism evidence="1 2">
    <name type="scientific">Nicotiana attenuata</name>
    <name type="common">Coyote tobacco</name>
    <dbReference type="NCBI Taxonomy" id="49451"/>
    <lineage>
        <taxon>Eukaryota</taxon>
        <taxon>Viridiplantae</taxon>
        <taxon>Streptophyta</taxon>
        <taxon>Embryophyta</taxon>
        <taxon>Tracheophyta</taxon>
        <taxon>Spermatophyta</taxon>
        <taxon>Magnoliopsida</taxon>
        <taxon>eudicotyledons</taxon>
        <taxon>Gunneridae</taxon>
        <taxon>Pentapetalae</taxon>
        <taxon>asterids</taxon>
        <taxon>lamiids</taxon>
        <taxon>Solanales</taxon>
        <taxon>Solanaceae</taxon>
        <taxon>Nicotianoideae</taxon>
        <taxon>Nicotianeae</taxon>
        <taxon>Nicotiana</taxon>
    </lineage>
</organism>
<dbReference type="PANTHER" id="PTHR23272:SF194">
    <property type="entry name" value="ZINC FINGER BED DOMAIN-CONTAINING PROTEIN DAYSLEEPER-LIKE"/>
    <property type="match status" value="1"/>
</dbReference>
<evidence type="ECO:0000313" key="1">
    <source>
        <dbReference type="EMBL" id="OIT22001.1"/>
    </source>
</evidence>
<proteinExistence type="predicted"/>
<comment type="caution">
    <text evidence="1">The sequence shown here is derived from an EMBL/GenBank/DDBJ whole genome shotgun (WGS) entry which is preliminary data.</text>
</comment>
<dbReference type="EMBL" id="MJEQ01003958">
    <property type="protein sequence ID" value="OIT22001.1"/>
    <property type="molecule type" value="Genomic_DNA"/>
</dbReference>
<gene>
    <name evidence="1" type="ORF">A4A49_32335</name>
</gene>
<accession>A0A1J6KSB8</accession>
<dbReference type="AlphaFoldDB" id="A0A1J6KSB8"/>
<keyword evidence="2" id="KW-1185">Reference proteome</keyword>